<dbReference type="EMBL" id="ML977600">
    <property type="protein sequence ID" value="KAF1998931.1"/>
    <property type="molecule type" value="Genomic_DNA"/>
</dbReference>
<evidence type="ECO:0000313" key="3">
    <source>
        <dbReference type="Proteomes" id="UP000799779"/>
    </source>
</evidence>
<gene>
    <name evidence="2" type="ORF">P154DRAFT_577546</name>
</gene>
<accession>A0A6A5WFJ5</accession>
<dbReference type="Proteomes" id="UP000799779">
    <property type="component" value="Unassembled WGS sequence"/>
</dbReference>
<sequence length="98" mass="11694">MDLQQQKLQVLTWQLQIISLRGERDKYRRELDDLIKHPRWRWGRPKYINREDTERYLRIVEKGLEMLEENVKILKGLMAGDGNGDGENDEKEEKKVGG</sequence>
<evidence type="ECO:0000256" key="1">
    <source>
        <dbReference type="SAM" id="MobiDB-lite"/>
    </source>
</evidence>
<proteinExistence type="predicted"/>
<reference evidence="2" key="1">
    <citation type="journal article" date="2020" name="Stud. Mycol.">
        <title>101 Dothideomycetes genomes: a test case for predicting lifestyles and emergence of pathogens.</title>
        <authorList>
            <person name="Haridas S."/>
            <person name="Albert R."/>
            <person name="Binder M."/>
            <person name="Bloem J."/>
            <person name="Labutti K."/>
            <person name="Salamov A."/>
            <person name="Andreopoulos B."/>
            <person name="Baker S."/>
            <person name="Barry K."/>
            <person name="Bills G."/>
            <person name="Bluhm B."/>
            <person name="Cannon C."/>
            <person name="Castanera R."/>
            <person name="Culley D."/>
            <person name="Daum C."/>
            <person name="Ezra D."/>
            <person name="Gonzalez J."/>
            <person name="Henrissat B."/>
            <person name="Kuo A."/>
            <person name="Liang C."/>
            <person name="Lipzen A."/>
            <person name="Lutzoni F."/>
            <person name="Magnuson J."/>
            <person name="Mondo S."/>
            <person name="Nolan M."/>
            <person name="Ohm R."/>
            <person name="Pangilinan J."/>
            <person name="Park H.-J."/>
            <person name="Ramirez L."/>
            <person name="Alfaro M."/>
            <person name="Sun H."/>
            <person name="Tritt A."/>
            <person name="Yoshinaga Y."/>
            <person name="Zwiers L.-H."/>
            <person name="Turgeon B."/>
            <person name="Goodwin S."/>
            <person name="Spatafora J."/>
            <person name="Crous P."/>
            <person name="Grigoriev I."/>
        </authorList>
    </citation>
    <scope>NUCLEOTIDE SEQUENCE</scope>
    <source>
        <strain evidence="2">CBS 123094</strain>
    </source>
</reference>
<keyword evidence="3" id="KW-1185">Reference proteome</keyword>
<dbReference type="AlphaFoldDB" id="A0A6A5WFJ5"/>
<name>A0A6A5WFJ5_9PLEO</name>
<organism evidence="2 3">
    <name type="scientific">Amniculicola lignicola CBS 123094</name>
    <dbReference type="NCBI Taxonomy" id="1392246"/>
    <lineage>
        <taxon>Eukaryota</taxon>
        <taxon>Fungi</taxon>
        <taxon>Dikarya</taxon>
        <taxon>Ascomycota</taxon>
        <taxon>Pezizomycotina</taxon>
        <taxon>Dothideomycetes</taxon>
        <taxon>Pleosporomycetidae</taxon>
        <taxon>Pleosporales</taxon>
        <taxon>Amniculicolaceae</taxon>
        <taxon>Amniculicola</taxon>
    </lineage>
</organism>
<feature type="region of interest" description="Disordered" evidence="1">
    <location>
        <begin position="78"/>
        <end position="98"/>
    </location>
</feature>
<protein>
    <submittedName>
        <fullName evidence="2">Uncharacterized protein</fullName>
    </submittedName>
</protein>
<evidence type="ECO:0000313" key="2">
    <source>
        <dbReference type="EMBL" id="KAF1998931.1"/>
    </source>
</evidence>